<sequence length="427" mass="48828">MRNSLVILFLLSCCIPSFAQKPVYNELEFNVGPYELPTLFKKEPANKEEMRNTWEKKRRAYLLKLFKDNMYGQFPRKPKTMRIELQHSNPQALQGKATSKQVRCYFSKADSSVYMDVIIYIPNHLAQPAPVFMGLNFKGNHTIHNDPDIIISKRNKDLLLLNKDNGKTDPNLRGTQAERWELEHAMAKGYAVATAYYGDLELDHAEGWKQSLRSKISKELGLKPQDWAALSVWAWGLSRIVDYLETEDRIDASRILVTGHSRLGKAAIWAGANDTRIAAVISNNSGEGGAALSRRWFGETIHRINTSFPHWFVEKYKFYNNRPYLLPFDQHMLLALVAPRPLYVASATEDLWADPLGEFLSAQLTEPIYNSYGLRGLQGVSFPAPDTPVGHVVHYHRRTGKHNILLYDWQQYIAFADQYVIAKPEGQ</sequence>
<protein>
    <submittedName>
        <fullName evidence="6">Acetylxylan esterase</fullName>
    </submittedName>
</protein>
<organism evidence="6 7">
    <name type="scientific">Sphingobacterium humi</name>
    <dbReference type="NCBI Taxonomy" id="1796905"/>
    <lineage>
        <taxon>Bacteria</taxon>
        <taxon>Pseudomonadati</taxon>
        <taxon>Bacteroidota</taxon>
        <taxon>Sphingobacteriia</taxon>
        <taxon>Sphingobacteriales</taxon>
        <taxon>Sphingobacteriaceae</taxon>
        <taxon>Sphingobacterium</taxon>
    </lineage>
</organism>
<dbReference type="Pfam" id="PF22244">
    <property type="entry name" value="GCE_fung"/>
    <property type="match status" value="1"/>
</dbReference>
<gene>
    <name evidence="6" type="ORF">GQF63_12790</name>
</gene>
<evidence type="ECO:0000313" key="6">
    <source>
        <dbReference type="EMBL" id="MVZ62904.1"/>
    </source>
</evidence>
<dbReference type="EMBL" id="WSQA01000009">
    <property type="protein sequence ID" value="MVZ62904.1"/>
    <property type="molecule type" value="Genomic_DNA"/>
</dbReference>
<keyword evidence="7" id="KW-1185">Reference proteome</keyword>
<keyword evidence="3" id="KW-0378">Hydrolase</keyword>
<proteinExistence type="predicted"/>
<keyword evidence="1" id="KW-0719">Serine esterase</keyword>
<keyword evidence="2 4" id="KW-0732">Signal</keyword>
<dbReference type="AlphaFoldDB" id="A0A6N8L1E6"/>
<evidence type="ECO:0000256" key="4">
    <source>
        <dbReference type="SAM" id="SignalP"/>
    </source>
</evidence>
<evidence type="ECO:0000256" key="1">
    <source>
        <dbReference type="ARBA" id="ARBA00022487"/>
    </source>
</evidence>
<dbReference type="GO" id="GO:0052689">
    <property type="term" value="F:carboxylic ester hydrolase activity"/>
    <property type="evidence" value="ECO:0007669"/>
    <property type="project" value="UniProtKB-KW"/>
</dbReference>
<evidence type="ECO:0000256" key="2">
    <source>
        <dbReference type="ARBA" id="ARBA00022729"/>
    </source>
</evidence>
<dbReference type="SUPFAM" id="SSF53474">
    <property type="entry name" value="alpha/beta-Hydrolases"/>
    <property type="match status" value="1"/>
</dbReference>
<feature type="chain" id="PRO_5026721747" evidence="4">
    <location>
        <begin position="20"/>
        <end position="427"/>
    </location>
</feature>
<dbReference type="RefSeq" id="WP_160369627.1">
    <property type="nucleotide sequence ID" value="NZ_WSQA01000009.1"/>
</dbReference>
<name>A0A6N8L1E6_9SPHI</name>
<dbReference type="InterPro" id="IPR029058">
    <property type="entry name" value="AB_hydrolase_fold"/>
</dbReference>
<feature type="domain" description="4-O-methyl-glucuronoyl methylesterase-like" evidence="5">
    <location>
        <begin position="225"/>
        <end position="373"/>
    </location>
</feature>
<evidence type="ECO:0000259" key="5">
    <source>
        <dbReference type="Pfam" id="PF22244"/>
    </source>
</evidence>
<comment type="caution">
    <text evidence="6">The sequence shown here is derived from an EMBL/GenBank/DDBJ whole genome shotgun (WGS) entry which is preliminary data.</text>
</comment>
<dbReference type="InterPro" id="IPR054579">
    <property type="entry name" value="GCE-like_dom"/>
</dbReference>
<evidence type="ECO:0000313" key="7">
    <source>
        <dbReference type="Proteomes" id="UP000435036"/>
    </source>
</evidence>
<feature type="signal peptide" evidence="4">
    <location>
        <begin position="1"/>
        <end position="19"/>
    </location>
</feature>
<reference evidence="6 7" key="1">
    <citation type="submission" date="2019-12" db="EMBL/GenBank/DDBJ databases">
        <authorList>
            <person name="Dong K."/>
        </authorList>
    </citation>
    <scope>NUCLEOTIDE SEQUENCE [LARGE SCALE GENOMIC DNA]</scope>
    <source>
        <strain evidence="6 7">JCM 31225</strain>
    </source>
</reference>
<dbReference type="Proteomes" id="UP000435036">
    <property type="component" value="Unassembled WGS sequence"/>
</dbReference>
<evidence type="ECO:0000256" key="3">
    <source>
        <dbReference type="ARBA" id="ARBA00022801"/>
    </source>
</evidence>
<dbReference type="Gene3D" id="3.40.50.1820">
    <property type="entry name" value="alpha/beta hydrolase"/>
    <property type="match status" value="1"/>
</dbReference>
<accession>A0A6N8L1E6</accession>
<dbReference type="OrthoDB" id="9809261at2"/>